<reference evidence="1 2" key="1">
    <citation type="submission" date="2018-06" db="EMBL/GenBank/DDBJ databases">
        <title>Genomic Encyclopedia of Archaeal and Bacterial Type Strains, Phase II (KMG-II): from individual species to whole genera.</title>
        <authorList>
            <person name="Goeker M."/>
        </authorList>
    </citation>
    <scope>NUCLEOTIDE SEQUENCE [LARGE SCALE GENOMIC DNA]</scope>
    <source>
        <strain evidence="1 2">DSM 29821</strain>
    </source>
</reference>
<proteinExistence type="predicted"/>
<dbReference type="Proteomes" id="UP000249819">
    <property type="component" value="Unassembled WGS sequence"/>
</dbReference>
<evidence type="ECO:0008006" key="3">
    <source>
        <dbReference type="Google" id="ProtNLM"/>
    </source>
</evidence>
<dbReference type="EMBL" id="QLMA01000010">
    <property type="protein sequence ID" value="RAJ74969.1"/>
    <property type="molecule type" value="Genomic_DNA"/>
</dbReference>
<protein>
    <recommendedName>
        <fullName evidence="3">Immunity protein 8 of polymorphic toxin system</fullName>
    </recommendedName>
</protein>
<comment type="caution">
    <text evidence="1">The sequence shown here is derived from an EMBL/GenBank/DDBJ whole genome shotgun (WGS) entry which is preliminary data.</text>
</comment>
<name>A0A327VNA1_9BACT</name>
<organism evidence="1 2">
    <name type="scientific">Chitinophaga dinghuensis</name>
    <dbReference type="NCBI Taxonomy" id="1539050"/>
    <lineage>
        <taxon>Bacteria</taxon>
        <taxon>Pseudomonadati</taxon>
        <taxon>Bacteroidota</taxon>
        <taxon>Chitinophagia</taxon>
        <taxon>Chitinophagales</taxon>
        <taxon>Chitinophagaceae</taxon>
        <taxon>Chitinophaga</taxon>
    </lineage>
</organism>
<dbReference type="AlphaFoldDB" id="A0A327VNA1"/>
<evidence type="ECO:0000313" key="1">
    <source>
        <dbReference type="EMBL" id="RAJ74969.1"/>
    </source>
</evidence>
<sequence>MTYLIKKAVTDFKLRLEFEEIDPGNWNIENEYCNVMVRLPNETYYAINVWTYKFFETAVSENTGEGKSYVVPPDLFVKELSRACIQETIQSLLEVGPLEQMLNPSVGPYDANIDIDDSDEENILP</sequence>
<accession>A0A327VNA1</accession>
<gene>
    <name evidence="1" type="ORF">CLV59_11015</name>
</gene>
<evidence type="ECO:0000313" key="2">
    <source>
        <dbReference type="Proteomes" id="UP000249819"/>
    </source>
</evidence>
<keyword evidence="2" id="KW-1185">Reference proteome</keyword>